<name>A0A8D8PQB4_9HEMI</name>
<accession>A0A8D8PQB4</accession>
<dbReference type="InterPro" id="IPR027417">
    <property type="entry name" value="P-loop_NTPase"/>
</dbReference>
<sequence length="122" mass="13650">MKPTEMIVPTNVTTMQTYFIILYLQNDVPLMFIGPTGTGKSTIVLNLLLNLPKEKYLPNIINFSARSSSNITQEMIMTKLDRRRKGVYGPAMGKKYVIFIGKYGCGLDRRMKGVYGPEGPGP</sequence>
<protein>
    <submittedName>
        <fullName evidence="1">Dynein heavy chain 3, axonemal</fullName>
    </submittedName>
</protein>
<dbReference type="EMBL" id="HBUF01017229">
    <property type="protein sequence ID" value="CAG6610149.1"/>
    <property type="molecule type" value="Transcribed_RNA"/>
</dbReference>
<reference evidence="1" key="1">
    <citation type="submission" date="2021-05" db="EMBL/GenBank/DDBJ databases">
        <authorList>
            <person name="Alioto T."/>
            <person name="Alioto T."/>
            <person name="Gomez Garrido J."/>
        </authorList>
    </citation>
    <scope>NUCLEOTIDE SEQUENCE</scope>
</reference>
<dbReference type="SUPFAM" id="SSF52540">
    <property type="entry name" value="P-loop containing nucleoside triphosphate hydrolases"/>
    <property type="match status" value="1"/>
</dbReference>
<dbReference type="AlphaFoldDB" id="A0A8D8PQB4"/>
<dbReference type="PANTHER" id="PTHR22878">
    <property type="entry name" value="DYNEIN HEAVY CHAIN 6, AXONEMAL-LIKE-RELATED"/>
    <property type="match status" value="1"/>
</dbReference>
<dbReference type="Pfam" id="PF12775">
    <property type="entry name" value="AAA_7"/>
    <property type="match status" value="1"/>
</dbReference>
<dbReference type="GO" id="GO:0007018">
    <property type="term" value="P:microtubule-based movement"/>
    <property type="evidence" value="ECO:0007669"/>
    <property type="project" value="InterPro"/>
</dbReference>
<dbReference type="GO" id="GO:0030286">
    <property type="term" value="C:dynein complex"/>
    <property type="evidence" value="ECO:0007669"/>
    <property type="project" value="InterPro"/>
</dbReference>
<dbReference type="PANTHER" id="PTHR22878:SF71">
    <property type="entry name" value="DYNEIN, AXONEMAL, HEAVY CHAIN 3"/>
    <property type="match status" value="1"/>
</dbReference>
<evidence type="ECO:0000313" key="1">
    <source>
        <dbReference type="EMBL" id="CAG6610149.1"/>
    </source>
</evidence>
<dbReference type="GO" id="GO:0045505">
    <property type="term" value="F:dynein intermediate chain binding"/>
    <property type="evidence" value="ECO:0007669"/>
    <property type="project" value="InterPro"/>
</dbReference>
<dbReference type="GO" id="GO:0051959">
    <property type="term" value="F:dynein light intermediate chain binding"/>
    <property type="evidence" value="ECO:0007669"/>
    <property type="project" value="InterPro"/>
</dbReference>
<dbReference type="InterPro" id="IPR026983">
    <property type="entry name" value="DHC"/>
</dbReference>
<proteinExistence type="predicted"/>
<organism evidence="1">
    <name type="scientific">Cacopsylla melanoneura</name>
    <dbReference type="NCBI Taxonomy" id="428564"/>
    <lineage>
        <taxon>Eukaryota</taxon>
        <taxon>Metazoa</taxon>
        <taxon>Ecdysozoa</taxon>
        <taxon>Arthropoda</taxon>
        <taxon>Hexapoda</taxon>
        <taxon>Insecta</taxon>
        <taxon>Pterygota</taxon>
        <taxon>Neoptera</taxon>
        <taxon>Paraneoptera</taxon>
        <taxon>Hemiptera</taxon>
        <taxon>Sternorrhyncha</taxon>
        <taxon>Psylloidea</taxon>
        <taxon>Psyllidae</taxon>
        <taxon>Psyllinae</taxon>
        <taxon>Cacopsylla</taxon>
    </lineage>
</organism>
<dbReference type="Gene3D" id="3.40.50.300">
    <property type="entry name" value="P-loop containing nucleotide triphosphate hydrolases"/>
    <property type="match status" value="1"/>
</dbReference>